<sequence length="214" mass="24308">MAMEKDKTDEKVERYIADAFVRKGEQETLEELAGVESVDKLRQIMDDAERRYRPVPMNRTTVRGYHQAAFQKNRLIVMLMSVAAVIAIVVFIGVQPRYSTDELYVRWHTAVPYEPVVVRGGDDVAEAQKKSLESAIALAGSGKMEEAVELLLPLTADGQPEIREDAQWQLVMVYLKSGKRNEALQILHEIVGNNGAFTKEVDELINEITKKRWF</sequence>
<evidence type="ECO:0000313" key="3">
    <source>
        <dbReference type="Proteomes" id="UP000478493"/>
    </source>
</evidence>
<dbReference type="EMBL" id="VWGP01000009">
    <property type="protein sequence ID" value="KAA4535458.1"/>
    <property type="molecule type" value="Genomic_DNA"/>
</dbReference>
<keyword evidence="1" id="KW-0472">Membrane</keyword>
<dbReference type="Gene3D" id="1.25.40.10">
    <property type="entry name" value="Tetratricopeptide repeat domain"/>
    <property type="match status" value="1"/>
</dbReference>
<keyword evidence="1" id="KW-1133">Transmembrane helix</keyword>
<comment type="caution">
    <text evidence="2">The sequence shown here is derived from an EMBL/GenBank/DDBJ whole genome shotgun (WGS) entry which is preliminary data.</text>
</comment>
<dbReference type="InterPro" id="IPR011990">
    <property type="entry name" value="TPR-like_helical_dom_sf"/>
</dbReference>
<organism evidence="2 3">
    <name type="scientific">Bacteroides ovatus</name>
    <dbReference type="NCBI Taxonomy" id="28116"/>
    <lineage>
        <taxon>Bacteria</taxon>
        <taxon>Pseudomonadati</taxon>
        <taxon>Bacteroidota</taxon>
        <taxon>Bacteroidia</taxon>
        <taxon>Bacteroidales</taxon>
        <taxon>Bacteroidaceae</taxon>
        <taxon>Bacteroides</taxon>
    </lineage>
</organism>
<evidence type="ECO:0000256" key="1">
    <source>
        <dbReference type="SAM" id="Phobius"/>
    </source>
</evidence>
<reference evidence="2 3" key="1">
    <citation type="journal article" date="2019" name="Nat. Med.">
        <title>A library of human gut bacterial isolates paired with longitudinal multiomics data enables mechanistic microbiome research.</title>
        <authorList>
            <person name="Poyet M."/>
            <person name="Groussin M."/>
            <person name="Gibbons S.M."/>
            <person name="Avila-Pacheco J."/>
            <person name="Jiang X."/>
            <person name="Kearney S.M."/>
            <person name="Perrotta A.R."/>
            <person name="Berdy B."/>
            <person name="Zhao S."/>
            <person name="Lieberman T.D."/>
            <person name="Swanson P.K."/>
            <person name="Smith M."/>
            <person name="Roesemann S."/>
            <person name="Alexander J.E."/>
            <person name="Rich S.A."/>
            <person name="Livny J."/>
            <person name="Vlamakis H."/>
            <person name="Clish C."/>
            <person name="Bullock K."/>
            <person name="Deik A."/>
            <person name="Scott J."/>
            <person name="Pierce K.A."/>
            <person name="Xavier R.J."/>
            <person name="Alm E.J."/>
        </authorList>
    </citation>
    <scope>NUCLEOTIDE SEQUENCE [LARGE SCALE GENOMIC DNA]</scope>
    <source>
        <strain evidence="2 3">BIOML-A41</strain>
    </source>
</reference>
<feature type="transmembrane region" description="Helical" evidence="1">
    <location>
        <begin position="75"/>
        <end position="94"/>
    </location>
</feature>
<gene>
    <name evidence="2" type="ORF">F3B85_13980</name>
</gene>
<accession>A0A5M5HPZ9</accession>
<dbReference type="AlphaFoldDB" id="A0A5M5HPZ9"/>
<dbReference type="RefSeq" id="WP_130060912.1">
    <property type="nucleotide sequence ID" value="NZ_CAKJZH010000002.1"/>
</dbReference>
<name>A0A5M5HPZ9_BACOV</name>
<evidence type="ECO:0000313" key="2">
    <source>
        <dbReference type="EMBL" id="KAA4535458.1"/>
    </source>
</evidence>
<proteinExistence type="predicted"/>
<keyword evidence="1" id="KW-0812">Transmembrane</keyword>
<dbReference type="Proteomes" id="UP000478493">
    <property type="component" value="Unassembled WGS sequence"/>
</dbReference>
<protein>
    <recommendedName>
        <fullName evidence="4">Tetratricopeptide repeat protein</fullName>
    </recommendedName>
</protein>
<evidence type="ECO:0008006" key="4">
    <source>
        <dbReference type="Google" id="ProtNLM"/>
    </source>
</evidence>